<dbReference type="eggNOG" id="COG0346">
    <property type="taxonomic scope" value="Bacteria"/>
</dbReference>
<dbReference type="Proteomes" id="UP000001964">
    <property type="component" value="Chromosome"/>
</dbReference>
<dbReference type="InterPro" id="IPR004360">
    <property type="entry name" value="Glyas_Fos-R_dOase_dom"/>
</dbReference>
<evidence type="ECO:0000313" key="3">
    <source>
        <dbReference type="Proteomes" id="UP000001964"/>
    </source>
</evidence>
<organism evidence="2 3">
    <name type="scientific">Maricaulis maris (strain MCS10)</name>
    <name type="common">Caulobacter maris</name>
    <dbReference type="NCBI Taxonomy" id="394221"/>
    <lineage>
        <taxon>Bacteria</taxon>
        <taxon>Pseudomonadati</taxon>
        <taxon>Pseudomonadota</taxon>
        <taxon>Alphaproteobacteria</taxon>
        <taxon>Maricaulales</taxon>
        <taxon>Maricaulaceae</taxon>
        <taxon>Maricaulis</taxon>
    </lineage>
</organism>
<keyword evidence="2" id="KW-0223">Dioxygenase</keyword>
<name>Q0AMF6_MARMM</name>
<dbReference type="InterPro" id="IPR029068">
    <property type="entry name" value="Glyas_Bleomycin-R_OHBP_Dase"/>
</dbReference>
<dbReference type="STRING" id="394221.Mmar10_2245"/>
<dbReference type="EMBL" id="CP000449">
    <property type="protein sequence ID" value="ABI66537.1"/>
    <property type="molecule type" value="Genomic_DNA"/>
</dbReference>
<sequence length="131" mass="15173">MRPVAKEQAMTTRVTRSTYVLAVNDLDSTARWWVEKLGFEHWLRADGWAFLRRDNCYLRIGHCADAIPPAELGDHQFFAYVEFDDVRAFHDEIKGPGVNIIHRLTDQPWGMREFGVQTPDGHRIMFAQNIG</sequence>
<dbReference type="HOGENOM" id="CLU_046006_15_3_5"/>
<feature type="domain" description="VOC" evidence="1">
    <location>
        <begin position="15"/>
        <end position="129"/>
    </location>
</feature>
<evidence type="ECO:0000313" key="2">
    <source>
        <dbReference type="EMBL" id="ABI66537.1"/>
    </source>
</evidence>
<dbReference type="SUPFAM" id="SSF54593">
    <property type="entry name" value="Glyoxalase/Bleomycin resistance protein/Dihydroxybiphenyl dioxygenase"/>
    <property type="match status" value="1"/>
</dbReference>
<gene>
    <name evidence="2" type="ordered locus">Mmar10_2245</name>
</gene>
<keyword evidence="3" id="KW-1185">Reference proteome</keyword>
<dbReference type="GO" id="GO:0051213">
    <property type="term" value="F:dioxygenase activity"/>
    <property type="evidence" value="ECO:0007669"/>
    <property type="project" value="UniProtKB-KW"/>
</dbReference>
<dbReference type="AlphaFoldDB" id="Q0AMF6"/>
<dbReference type="Pfam" id="PF00903">
    <property type="entry name" value="Glyoxalase"/>
    <property type="match status" value="1"/>
</dbReference>
<dbReference type="Gene3D" id="3.10.180.10">
    <property type="entry name" value="2,3-Dihydroxybiphenyl 1,2-Dioxygenase, domain 1"/>
    <property type="match status" value="1"/>
</dbReference>
<accession>Q0AMF6</accession>
<reference evidence="2 3" key="1">
    <citation type="submission" date="2006-08" db="EMBL/GenBank/DDBJ databases">
        <title>Complete sequence of Maricaulis maris MCS10.</title>
        <authorList>
            <consortium name="US DOE Joint Genome Institute"/>
            <person name="Copeland A."/>
            <person name="Lucas S."/>
            <person name="Lapidus A."/>
            <person name="Barry K."/>
            <person name="Detter J.C."/>
            <person name="Glavina del Rio T."/>
            <person name="Hammon N."/>
            <person name="Israni S."/>
            <person name="Dalin E."/>
            <person name="Tice H."/>
            <person name="Pitluck S."/>
            <person name="Saunders E."/>
            <person name="Brettin T."/>
            <person name="Bruce D."/>
            <person name="Han C."/>
            <person name="Tapia R."/>
            <person name="Gilna P."/>
            <person name="Schmutz J."/>
            <person name="Larimer F."/>
            <person name="Land M."/>
            <person name="Hauser L."/>
            <person name="Kyrpides N."/>
            <person name="Mikhailova N."/>
            <person name="Viollier P."/>
            <person name="Stephens C."/>
            <person name="Richardson P."/>
        </authorList>
    </citation>
    <scope>NUCLEOTIDE SEQUENCE [LARGE SCALE GENOMIC DNA]</scope>
    <source>
        <strain evidence="2 3">MCS10</strain>
    </source>
</reference>
<protein>
    <submittedName>
        <fullName evidence="2">Glyoxalase/bleomycin resistance protein/dioxygenase</fullName>
    </submittedName>
</protein>
<evidence type="ECO:0000259" key="1">
    <source>
        <dbReference type="PROSITE" id="PS51819"/>
    </source>
</evidence>
<dbReference type="InterPro" id="IPR037523">
    <property type="entry name" value="VOC_core"/>
</dbReference>
<dbReference type="PROSITE" id="PS51819">
    <property type="entry name" value="VOC"/>
    <property type="match status" value="1"/>
</dbReference>
<dbReference type="KEGG" id="mmr:Mmar10_2245"/>
<proteinExistence type="predicted"/>
<keyword evidence="2" id="KW-0560">Oxidoreductase</keyword>